<dbReference type="SUPFAM" id="SSF52833">
    <property type="entry name" value="Thioredoxin-like"/>
    <property type="match status" value="1"/>
</dbReference>
<dbReference type="Proteomes" id="UP001189624">
    <property type="component" value="Chromosome 11"/>
</dbReference>
<dbReference type="Gramene" id="rna-AYBTSS11_LOCUS30947">
    <property type="protein sequence ID" value="CAJ1978746.1"/>
    <property type="gene ID" value="gene-AYBTSS11_LOCUS30947"/>
</dbReference>
<dbReference type="InterPro" id="IPR010634">
    <property type="entry name" value="DUF1223"/>
</dbReference>
<accession>A0AA86W578</accession>
<sequence>MAPRLLSCFRKGSHGGDGIAERRVTTEDAGFGSNRGGGVPGAVLVEMFSSQGCTTSPTAELVLSRLGRGDFELEVPVVVLVFHVDYWDYMGWKDPFGSMQWTVRQKAYVEALGLDTIFTPQVVVQGKAHCIGNDESALVEAVTNAPRFPAPSFQASFTRPAPDSLQVSLTGVLRTRVNSDAANVMVALYENGLVTDCPRGENKGRVLSNDYVVRKLEKLCTVKDSSAKKTVAGTINFPLWEGFNSKKCGLAVFVQHSSHQIFGSQSFNLPDDI</sequence>
<evidence type="ECO:0000313" key="1">
    <source>
        <dbReference type="EMBL" id="CAJ1978746.1"/>
    </source>
</evidence>
<reference evidence="1" key="1">
    <citation type="submission" date="2023-10" db="EMBL/GenBank/DDBJ databases">
        <authorList>
            <person name="Domelevo Entfellner J.-B."/>
        </authorList>
    </citation>
    <scope>NUCLEOTIDE SEQUENCE</scope>
</reference>
<gene>
    <name evidence="1" type="ORF">AYBTSS11_LOCUS30947</name>
</gene>
<evidence type="ECO:0000313" key="2">
    <source>
        <dbReference type="Proteomes" id="UP001189624"/>
    </source>
</evidence>
<organism evidence="1 2">
    <name type="scientific">Sphenostylis stenocarpa</name>
    <dbReference type="NCBI Taxonomy" id="92480"/>
    <lineage>
        <taxon>Eukaryota</taxon>
        <taxon>Viridiplantae</taxon>
        <taxon>Streptophyta</taxon>
        <taxon>Embryophyta</taxon>
        <taxon>Tracheophyta</taxon>
        <taxon>Spermatophyta</taxon>
        <taxon>Magnoliopsida</taxon>
        <taxon>eudicotyledons</taxon>
        <taxon>Gunneridae</taxon>
        <taxon>Pentapetalae</taxon>
        <taxon>rosids</taxon>
        <taxon>fabids</taxon>
        <taxon>Fabales</taxon>
        <taxon>Fabaceae</taxon>
        <taxon>Papilionoideae</taxon>
        <taxon>50 kb inversion clade</taxon>
        <taxon>NPAAA clade</taxon>
        <taxon>indigoferoid/millettioid clade</taxon>
        <taxon>Phaseoleae</taxon>
        <taxon>Sphenostylis</taxon>
    </lineage>
</organism>
<protein>
    <submittedName>
        <fullName evidence="1">Uncharacterized protein</fullName>
    </submittedName>
</protein>
<dbReference type="AlphaFoldDB" id="A0AA86W578"/>
<keyword evidence="2" id="KW-1185">Reference proteome</keyword>
<dbReference type="EMBL" id="OY731408">
    <property type="protein sequence ID" value="CAJ1978746.1"/>
    <property type="molecule type" value="Genomic_DNA"/>
</dbReference>
<proteinExistence type="predicted"/>
<dbReference type="PANTHER" id="PTHR36057:SF1">
    <property type="entry name" value="LIPOPROTEIN LIPID ATTACHMENT SITE-LIKE PROTEIN, PUTATIVE (DUF1223)-RELATED"/>
    <property type="match status" value="1"/>
</dbReference>
<dbReference type="Pfam" id="PF06764">
    <property type="entry name" value="DUF1223"/>
    <property type="match status" value="1"/>
</dbReference>
<dbReference type="PANTHER" id="PTHR36057">
    <property type="match status" value="1"/>
</dbReference>
<dbReference type="InterPro" id="IPR036249">
    <property type="entry name" value="Thioredoxin-like_sf"/>
</dbReference>
<name>A0AA86W578_9FABA</name>